<dbReference type="Proteomes" id="UP000266861">
    <property type="component" value="Unassembled WGS sequence"/>
</dbReference>
<dbReference type="EMBL" id="PQFF01000216">
    <property type="protein sequence ID" value="RHZ73038.1"/>
    <property type="molecule type" value="Genomic_DNA"/>
</dbReference>
<gene>
    <name evidence="1" type="ORF">Glove_233g10</name>
</gene>
<sequence>MDSSSDKYKSSFVKIPRKVHPSECAMEIKEYMSTLKKSDLEINASISTRNLRRHRSYPVSP</sequence>
<organism evidence="1 2">
    <name type="scientific">Diversispora epigaea</name>
    <dbReference type="NCBI Taxonomy" id="1348612"/>
    <lineage>
        <taxon>Eukaryota</taxon>
        <taxon>Fungi</taxon>
        <taxon>Fungi incertae sedis</taxon>
        <taxon>Mucoromycota</taxon>
        <taxon>Glomeromycotina</taxon>
        <taxon>Glomeromycetes</taxon>
        <taxon>Diversisporales</taxon>
        <taxon>Diversisporaceae</taxon>
        <taxon>Diversispora</taxon>
    </lineage>
</organism>
<keyword evidence="2" id="KW-1185">Reference proteome</keyword>
<accession>A0A397IFM5</accession>
<name>A0A397IFM5_9GLOM</name>
<dbReference type="AlphaFoldDB" id="A0A397IFM5"/>
<evidence type="ECO:0000313" key="1">
    <source>
        <dbReference type="EMBL" id="RHZ73038.1"/>
    </source>
</evidence>
<evidence type="ECO:0000313" key="2">
    <source>
        <dbReference type="Proteomes" id="UP000266861"/>
    </source>
</evidence>
<protein>
    <submittedName>
        <fullName evidence="1">Uncharacterized protein</fullName>
    </submittedName>
</protein>
<proteinExistence type="predicted"/>
<reference evidence="1 2" key="1">
    <citation type="submission" date="2018-08" db="EMBL/GenBank/DDBJ databases">
        <title>Genome and evolution of the arbuscular mycorrhizal fungus Diversispora epigaea (formerly Glomus versiforme) and its bacterial endosymbionts.</title>
        <authorList>
            <person name="Sun X."/>
            <person name="Fei Z."/>
            <person name="Harrison M."/>
        </authorList>
    </citation>
    <scope>NUCLEOTIDE SEQUENCE [LARGE SCALE GENOMIC DNA]</scope>
    <source>
        <strain evidence="1 2">IT104</strain>
    </source>
</reference>
<comment type="caution">
    <text evidence="1">The sequence shown here is derived from an EMBL/GenBank/DDBJ whole genome shotgun (WGS) entry which is preliminary data.</text>
</comment>